<keyword evidence="1" id="KW-0732">Signal</keyword>
<proteinExistence type="predicted"/>
<dbReference type="RefSeq" id="WP_284233890.1">
    <property type="nucleotide sequence ID" value="NZ_BSUL01000001.1"/>
</dbReference>
<comment type="caution">
    <text evidence="2">The sequence shown here is derived from an EMBL/GenBank/DDBJ whole genome shotgun (WGS) entry which is preliminary data.</text>
</comment>
<dbReference type="AlphaFoldDB" id="A0AA37UVU4"/>
<gene>
    <name evidence="2" type="ORF">GCM10025874_28700</name>
</gene>
<evidence type="ECO:0000313" key="3">
    <source>
        <dbReference type="Proteomes" id="UP001157160"/>
    </source>
</evidence>
<feature type="signal peptide" evidence="1">
    <location>
        <begin position="1"/>
        <end position="26"/>
    </location>
</feature>
<sequence>MHKLVKATIAAAAGIALLSGGAGTFAMWNQSANVSVSSIQSGSLSLTPSSTAGAWYNAAGQKIDIATYRIVPGDTISFKQDLTISGTGTNLAAELSWNALQSTSQIAGATAELSVTGAGLTKKSDTVYTVAVTNGTISTTANATVTLKFDANATGGQNSTAAFSNIAFTLAQVAKA</sequence>
<dbReference type="InterPro" id="IPR024006">
    <property type="entry name" value="Alt_signal_exp_actinobact"/>
</dbReference>
<protein>
    <recommendedName>
        <fullName evidence="4">Alternate-type signal peptide domain-containing protein</fullName>
    </recommendedName>
</protein>
<dbReference type="NCBIfam" id="TIGR04089">
    <property type="entry name" value="exp_by_SipW_III"/>
    <property type="match status" value="1"/>
</dbReference>
<keyword evidence="3" id="KW-1185">Reference proteome</keyword>
<accession>A0AA37UVU4</accession>
<evidence type="ECO:0000313" key="2">
    <source>
        <dbReference type="EMBL" id="GMA29617.1"/>
    </source>
</evidence>
<dbReference type="Proteomes" id="UP001157160">
    <property type="component" value="Unassembled WGS sequence"/>
</dbReference>
<feature type="chain" id="PRO_5041231439" description="Alternate-type signal peptide domain-containing protein" evidence="1">
    <location>
        <begin position="27"/>
        <end position="176"/>
    </location>
</feature>
<evidence type="ECO:0008006" key="4">
    <source>
        <dbReference type="Google" id="ProtNLM"/>
    </source>
</evidence>
<dbReference type="InterPro" id="IPR023833">
    <property type="entry name" value="Signal_pept_SipW-depend-type"/>
</dbReference>
<dbReference type="NCBIfam" id="TIGR04088">
    <property type="entry name" value="cognate_SipW"/>
    <property type="match status" value="1"/>
</dbReference>
<reference evidence="2 3" key="1">
    <citation type="journal article" date="2014" name="Int. J. Syst. Evol. Microbiol.">
        <title>Complete genome sequence of Corynebacterium casei LMG S-19264T (=DSM 44701T), isolated from a smear-ripened cheese.</title>
        <authorList>
            <consortium name="US DOE Joint Genome Institute (JGI-PGF)"/>
            <person name="Walter F."/>
            <person name="Albersmeier A."/>
            <person name="Kalinowski J."/>
            <person name="Ruckert C."/>
        </authorList>
    </citation>
    <scope>NUCLEOTIDE SEQUENCE [LARGE SCALE GENOMIC DNA]</scope>
    <source>
        <strain evidence="2 3">NBRC 112289</strain>
    </source>
</reference>
<evidence type="ECO:0000256" key="1">
    <source>
        <dbReference type="SAM" id="SignalP"/>
    </source>
</evidence>
<name>A0AA37UVU4_9MICO</name>
<organism evidence="2 3">
    <name type="scientific">Arenivirga flava</name>
    <dbReference type="NCBI Taxonomy" id="1930060"/>
    <lineage>
        <taxon>Bacteria</taxon>
        <taxon>Bacillati</taxon>
        <taxon>Actinomycetota</taxon>
        <taxon>Actinomycetes</taxon>
        <taxon>Micrococcales</taxon>
        <taxon>Microbacteriaceae</taxon>
        <taxon>Arenivirga</taxon>
    </lineage>
</organism>
<dbReference type="EMBL" id="BSUL01000001">
    <property type="protein sequence ID" value="GMA29617.1"/>
    <property type="molecule type" value="Genomic_DNA"/>
</dbReference>